<keyword evidence="1" id="KW-0732">Signal</keyword>
<evidence type="ECO:0000313" key="2">
    <source>
        <dbReference type="EMBL" id="KAF2018572.1"/>
    </source>
</evidence>
<evidence type="ECO:0000256" key="1">
    <source>
        <dbReference type="SAM" id="SignalP"/>
    </source>
</evidence>
<sequence>MFTSRLSSLAALAAVLSVTAGDVNSVCKSFGVDFVDEGSYFINSLSQDPFTCVSTFKGCNADIAEILLVDPQNEEYLCSQVQTTPEDDPKLSTCPILKNQMSTGDWIILVLGNNDDGNPFAWERDIHLDVGPQATSTVTPTVTFNVTTTPVVTTKTATTSVSTSTVGPFSTVTRPSATASQTKTITPVPVTKTSTTTFTRTSTSVTATVIATTKTVTATCTVPKPGRQDKSATYTPTLITAEALRPTSPPAAKYNRYVRKTDRAVDYAYAKSRVEAAKARRDAKANADVARVEKRAPDAPTVTVTAATPASTTITYTGAPVTTTETVLSTVITTSTLPAATFYTGIFTSTITLPTQTKTKLISTTTTTKVTRTITASITWTTTITPTASVTACKKVGGSIGPARRI</sequence>
<dbReference type="EMBL" id="ML978067">
    <property type="protein sequence ID" value="KAF2018572.1"/>
    <property type="molecule type" value="Genomic_DNA"/>
</dbReference>
<protein>
    <submittedName>
        <fullName evidence="2">Uncharacterized protein</fullName>
    </submittedName>
</protein>
<gene>
    <name evidence="2" type="ORF">BU24DRAFT_447242</name>
</gene>
<feature type="signal peptide" evidence="1">
    <location>
        <begin position="1"/>
        <end position="21"/>
    </location>
</feature>
<name>A0A6A5XZF1_9PLEO</name>
<feature type="chain" id="PRO_5025675238" evidence="1">
    <location>
        <begin position="22"/>
        <end position="406"/>
    </location>
</feature>
<organism evidence="2 3">
    <name type="scientific">Aaosphaeria arxii CBS 175.79</name>
    <dbReference type="NCBI Taxonomy" id="1450172"/>
    <lineage>
        <taxon>Eukaryota</taxon>
        <taxon>Fungi</taxon>
        <taxon>Dikarya</taxon>
        <taxon>Ascomycota</taxon>
        <taxon>Pezizomycotina</taxon>
        <taxon>Dothideomycetes</taxon>
        <taxon>Pleosporomycetidae</taxon>
        <taxon>Pleosporales</taxon>
        <taxon>Pleosporales incertae sedis</taxon>
        <taxon>Aaosphaeria</taxon>
    </lineage>
</organism>
<evidence type="ECO:0000313" key="3">
    <source>
        <dbReference type="Proteomes" id="UP000799778"/>
    </source>
</evidence>
<dbReference type="Proteomes" id="UP000799778">
    <property type="component" value="Unassembled WGS sequence"/>
</dbReference>
<dbReference type="OrthoDB" id="3937708at2759"/>
<dbReference type="AlphaFoldDB" id="A0A6A5XZF1"/>
<dbReference type="RefSeq" id="XP_033386911.1">
    <property type="nucleotide sequence ID" value="XM_033530810.1"/>
</dbReference>
<keyword evidence="3" id="KW-1185">Reference proteome</keyword>
<proteinExistence type="predicted"/>
<accession>A0A6A5XZF1</accession>
<reference evidence="2" key="1">
    <citation type="journal article" date="2020" name="Stud. Mycol.">
        <title>101 Dothideomycetes genomes: a test case for predicting lifestyles and emergence of pathogens.</title>
        <authorList>
            <person name="Haridas S."/>
            <person name="Albert R."/>
            <person name="Binder M."/>
            <person name="Bloem J."/>
            <person name="Labutti K."/>
            <person name="Salamov A."/>
            <person name="Andreopoulos B."/>
            <person name="Baker S."/>
            <person name="Barry K."/>
            <person name="Bills G."/>
            <person name="Bluhm B."/>
            <person name="Cannon C."/>
            <person name="Castanera R."/>
            <person name="Culley D."/>
            <person name="Daum C."/>
            <person name="Ezra D."/>
            <person name="Gonzalez J."/>
            <person name="Henrissat B."/>
            <person name="Kuo A."/>
            <person name="Liang C."/>
            <person name="Lipzen A."/>
            <person name="Lutzoni F."/>
            <person name="Magnuson J."/>
            <person name="Mondo S."/>
            <person name="Nolan M."/>
            <person name="Ohm R."/>
            <person name="Pangilinan J."/>
            <person name="Park H.-J."/>
            <person name="Ramirez L."/>
            <person name="Alfaro M."/>
            <person name="Sun H."/>
            <person name="Tritt A."/>
            <person name="Yoshinaga Y."/>
            <person name="Zwiers L.-H."/>
            <person name="Turgeon B."/>
            <person name="Goodwin S."/>
            <person name="Spatafora J."/>
            <person name="Crous P."/>
            <person name="Grigoriev I."/>
        </authorList>
    </citation>
    <scope>NUCLEOTIDE SEQUENCE</scope>
    <source>
        <strain evidence="2">CBS 175.79</strain>
    </source>
</reference>
<dbReference type="GeneID" id="54288207"/>